<name>A0A097QSY9_9EURY</name>
<dbReference type="EMBL" id="CP008887">
    <property type="protein sequence ID" value="AIU69591.1"/>
    <property type="molecule type" value="Genomic_DNA"/>
</dbReference>
<dbReference type="RefSeq" id="WP_050002571.1">
    <property type="nucleotide sequence ID" value="NZ_CP008887.1"/>
</dbReference>
<dbReference type="AlphaFoldDB" id="A0A097QSY9"/>
<dbReference type="Proteomes" id="UP000029980">
    <property type="component" value="Chromosome"/>
</dbReference>
<dbReference type="PANTHER" id="PTHR48086:SF3">
    <property type="entry name" value="SODIUM_PROLINE SYMPORTER"/>
    <property type="match status" value="1"/>
</dbReference>
<evidence type="ECO:0000256" key="10">
    <source>
        <dbReference type="ARBA" id="ARBA00023136"/>
    </source>
</evidence>
<evidence type="ECO:0000256" key="13">
    <source>
        <dbReference type="RuleBase" id="RU362091"/>
    </source>
</evidence>
<dbReference type="NCBIfam" id="TIGR00813">
    <property type="entry name" value="sss"/>
    <property type="match status" value="1"/>
</dbReference>
<feature type="transmembrane region" description="Helical" evidence="14">
    <location>
        <begin position="395"/>
        <end position="420"/>
    </location>
</feature>
<keyword evidence="16" id="KW-1185">Reference proteome</keyword>
<evidence type="ECO:0000256" key="7">
    <source>
        <dbReference type="ARBA" id="ARBA00022989"/>
    </source>
</evidence>
<dbReference type="CDD" id="cd11475">
    <property type="entry name" value="SLC5sbd_PutP"/>
    <property type="match status" value="1"/>
</dbReference>
<dbReference type="PANTHER" id="PTHR48086">
    <property type="entry name" value="SODIUM/PROLINE SYMPORTER-RELATED"/>
    <property type="match status" value="1"/>
</dbReference>
<evidence type="ECO:0000256" key="4">
    <source>
        <dbReference type="ARBA" id="ARBA00022475"/>
    </source>
</evidence>
<dbReference type="GO" id="GO:0031402">
    <property type="term" value="F:sodium ion binding"/>
    <property type="evidence" value="ECO:0007669"/>
    <property type="project" value="InterPro"/>
</dbReference>
<feature type="transmembrane region" description="Helical" evidence="14">
    <location>
        <begin position="432"/>
        <end position="451"/>
    </location>
</feature>
<gene>
    <name evidence="15" type="ORF">TEU_04115</name>
</gene>
<evidence type="ECO:0000256" key="3">
    <source>
        <dbReference type="ARBA" id="ARBA00022448"/>
    </source>
</evidence>
<evidence type="ECO:0000313" key="15">
    <source>
        <dbReference type="EMBL" id="AIU69591.1"/>
    </source>
</evidence>
<feature type="transmembrane region" description="Helical" evidence="14">
    <location>
        <begin position="471"/>
        <end position="490"/>
    </location>
</feature>
<evidence type="ECO:0000256" key="5">
    <source>
        <dbReference type="ARBA" id="ARBA00022692"/>
    </source>
</evidence>
<dbReference type="InterPro" id="IPR001734">
    <property type="entry name" value="Na/solute_symporter"/>
</dbReference>
<feature type="transmembrane region" description="Helical" evidence="14">
    <location>
        <begin position="227"/>
        <end position="251"/>
    </location>
</feature>
<keyword evidence="8" id="KW-0915">Sodium</keyword>
<comment type="similarity">
    <text evidence="2 13">Belongs to the sodium:solute symporter (SSF) (TC 2.A.21) family.</text>
</comment>
<keyword evidence="9" id="KW-0406">Ion transport</keyword>
<evidence type="ECO:0000256" key="12">
    <source>
        <dbReference type="ARBA" id="ARBA00033708"/>
    </source>
</evidence>
<dbReference type="GO" id="GO:0015824">
    <property type="term" value="P:proline transport"/>
    <property type="evidence" value="ECO:0007669"/>
    <property type="project" value="InterPro"/>
</dbReference>
<keyword evidence="7 14" id="KW-1133">Transmembrane helix</keyword>
<evidence type="ECO:0000256" key="14">
    <source>
        <dbReference type="SAM" id="Phobius"/>
    </source>
</evidence>
<reference evidence="15 16" key="1">
    <citation type="journal article" date="2015" name="Int. J. Syst. Evol. Microbiol.">
        <title>Thermococcus eurythermalis sp. nov., a conditional piezophilic hyperthermophilic archaeon with a wide temperature range isolated from an oil-immersed chimney in the Guaymas Basin.</title>
        <authorList>
            <person name="Zhao W."/>
            <person name="Zeng X."/>
            <person name="Xiao X."/>
        </authorList>
    </citation>
    <scope>NUCLEOTIDE SEQUENCE [LARGE SCALE GENOMIC DNA]</scope>
    <source>
        <strain evidence="15 16">A501</strain>
    </source>
</reference>
<dbReference type="PROSITE" id="PS50283">
    <property type="entry name" value="NA_SOLUT_SYMP_3"/>
    <property type="match status" value="1"/>
</dbReference>
<organism evidence="15 16">
    <name type="scientific">Thermococcus eurythermalis</name>
    <dbReference type="NCBI Taxonomy" id="1505907"/>
    <lineage>
        <taxon>Archaea</taxon>
        <taxon>Methanobacteriati</taxon>
        <taxon>Methanobacteriota</taxon>
        <taxon>Thermococci</taxon>
        <taxon>Thermococcales</taxon>
        <taxon>Thermococcaceae</taxon>
        <taxon>Thermococcus</taxon>
    </lineage>
</organism>
<proteinExistence type="inferred from homology"/>
<accession>A0A097QSY9</accession>
<dbReference type="GeneID" id="25152620"/>
<dbReference type="HOGENOM" id="CLU_018808_15_2_2"/>
<feature type="transmembrane region" description="Helical" evidence="14">
    <location>
        <begin position="272"/>
        <end position="298"/>
    </location>
</feature>
<feature type="transmembrane region" description="Helical" evidence="14">
    <location>
        <begin position="323"/>
        <end position="351"/>
    </location>
</feature>
<feature type="transmembrane region" description="Helical" evidence="14">
    <location>
        <begin position="189"/>
        <end position="207"/>
    </location>
</feature>
<evidence type="ECO:0000256" key="8">
    <source>
        <dbReference type="ARBA" id="ARBA00023053"/>
    </source>
</evidence>
<evidence type="ECO:0000256" key="2">
    <source>
        <dbReference type="ARBA" id="ARBA00006434"/>
    </source>
</evidence>
<dbReference type="OrthoDB" id="9779at2157"/>
<evidence type="ECO:0000256" key="9">
    <source>
        <dbReference type="ARBA" id="ARBA00023065"/>
    </source>
</evidence>
<evidence type="ECO:0000256" key="1">
    <source>
        <dbReference type="ARBA" id="ARBA00004651"/>
    </source>
</evidence>
<keyword evidence="4" id="KW-1003">Cell membrane</keyword>
<dbReference type="InterPro" id="IPR011851">
    <property type="entry name" value="Na/Pro_symporter"/>
</dbReference>
<feature type="transmembrane region" description="Helical" evidence="14">
    <location>
        <begin position="69"/>
        <end position="91"/>
    </location>
</feature>
<dbReference type="KEGG" id="teu:TEU_04115"/>
<dbReference type="GO" id="GO:0005298">
    <property type="term" value="F:proline:sodium symporter activity"/>
    <property type="evidence" value="ECO:0007669"/>
    <property type="project" value="InterPro"/>
</dbReference>
<evidence type="ECO:0000256" key="11">
    <source>
        <dbReference type="ARBA" id="ARBA00023201"/>
    </source>
</evidence>
<dbReference type="GO" id="GO:0005886">
    <property type="term" value="C:plasma membrane"/>
    <property type="evidence" value="ECO:0007669"/>
    <property type="project" value="UniProtKB-SubCell"/>
</dbReference>
<keyword evidence="6" id="KW-0769">Symport</keyword>
<evidence type="ECO:0000313" key="16">
    <source>
        <dbReference type="Proteomes" id="UP000029980"/>
    </source>
</evidence>
<protein>
    <submittedName>
        <fullName evidence="15">Proline permease</fullName>
    </submittedName>
</protein>
<comment type="catalytic activity">
    <reaction evidence="12">
        <text>L-proline(in) + Na(+)(in) = L-proline(out) + Na(+)(out)</text>
        <dbReference type="Rhea" id="RHEA:28967"/>
        <dbReference type="ChEBI" id="CHEBI:29101"/>
        <dbReference type="ChEBI" id="CHEBI:60039"/>
    </reaction>
</comment>
<keyword evidence="10 14" id="KW-0472">Membrane</keyword>
<dbReference type="InterPro" id="IPR050277">
    <property type="entry name" value="Sodium:Solute_Symporter"/>
</dbReference>
<feature type="transmembrane region" description="Helical" evidence="14">
    <location>
        <begin position="121"/>
        <end position="140"/>
    </location>
</feature>
<feature type="transmembrane region" description="Helical" evidence="14">
    <location>
        <begin position="5"/>
        <end position="23"/>
    </location>
</feature>
<dbReference type="Gene3D" id="1.20.1730.10">
    <property type="entry name" value="Sodium/glucose cotransporter"/>
    <property type="match status" value="1"/>
</dbReference>
<dbReference type="STRING" id="1505907.TEU_04115"/>
<keyword evidence="3" id="KW-0813">Transport</keyword>
<dbReference type="Pfam" id="PF00474">
    <property type="entry name" value="SSF"/>
    <property type="match status" value="1"/>
</dbReference>
<dbReference type="InterPro" id="IPR038377">
    <property type="entry name" value="Na/Glc_symporter_sf"/>
</dbReference>
<keyword evidence="5 14" id="KW-0812">Transmembrane</keyword>
<sequence>MNSGILFGFLVYLALLAYIGWWANRYTKTEDQYFVGGRKVHVLAATLSDKASDFSGWLMLGYPGSAFKAGLGAFWAGIGCLFGTLADYVLIGPRLRIYAGKFRAITVPDYLEARLKDNTKLIRLLSALIIIIFMTAYVAAQFTAGGKTFAEGFGISDNTGIIITVIILTAYVITGGFFAVVWTDVVQAMFMLLTLIIVPFLALSKIGGFDKATALIAQADPAKLDPFGGATGWAAIIFAIGYASWIVGYLGQPHIVTRYMSVEDPRKLRRPGIFISGTWTIIVLWGAFFAGFLGFAMYQAGMLNVSDPEKVIPAMAVELMPSWLAGFVIAGIISAVMSTADSQLLVASSAIARDFYHKVLGKEVGKKQMVNISRLVVAGVAIVGLWFALTGPKVIYQMVATAWGGLAVGFGPILTLSLWWKRVTKEGGIVGMAYGLISEVIFEAKIYGWAFNPDAPGIFGTIGSWFNGVPVFFINFFITLFIIIVVSLITKPPEDVVKLHEELFRKVPIEGTNKKSITETRAKSQVENVAEFVLAKGMV</sequence>
<comment type="subcellular location">
    <subcellularLocation>
        <location evidence="1">Cell membrane</location>
        <topology evidence="1">Multi-pass membrane protein</topology>
    </subcellularLocation>
</comment>
<evidence type="ECO:0000256" key="6">
    <source>
        <dbReference type="ARBA" id="ARBA00022847"/>
    </source>
</evidence>
<feature type="transmembrane region" description="Helical" evidence="14">
    <location>
        <begin position="372"/>
        <end position="389"/>
    </location>
</feature>
<keyword evidence="11" id="KW-0739">Sodium transport</keyword>
<feature type="transmembrane region" description="Helical" evidence="14">
    <location>
        <begin position="160"/>
        <end position="182"/>
    </location>
</feature>